<keyword evidence="1" id="KW-0472">Membrane</keyword>
<evidence type="ECO:0000313" key="2">
    <source>
        <dbReference type="EMBL" id="GIH06630.1"/>
    </source>
</evidence>
<keyword evidence="1" id="KW-0812">Transmembrane</keyword>
<dbReference type="Pfam" id="PF19560">
    <property type="entry name" value="DUF6082"/>
    <property type="match status" value="1"/>
</dbReference>
<proteinExistence type="predicted"/>
<organism evidence="2 3">
    <name type="scientific">Rhizocola hellebori</name>
    <dbReference type="NCBI Taxonomy" id="1392758"/>
    <lineage>
        <taxon>Bacteria</taxon>
        <taxon>Bacillati</taxon>
        <taxon>Actinomycetota</taxon>
        <taxon>Actinomycetes</taxon>
        <taxon>Micromonosporales</taxon>
        <taxon>Micromonosporaceae</taxon>
        <taxon>Rhizocola</taxon>
    </lineage>
</organism>
<reference evidence="2" key="1">
    <citation type="submission" date="2021-01" db="EMBL/GenBank/DDBJ databases">
        <title>Whole genome shotgun sequence of Rhizocola hellebori NBRC 109834.</title>
        <authorList>
            <person name="Komaki H."/>
            <person name="Tamura T."/>
        </authorList>
    </citation>
    <scope>NUCLEOTIDE SEQUENCE</scope>
    <source>
        <strain evidence="2">NBRC 109834</strain>
    </source>
</reference>
<dbReference type="Proteomes" id="UP000612899">
    <property type="component" value="Unassembled WGS sequence"/>
</dbReference>
<comment type="caution">
    <text evidence="2">The sequence shown here is derived from an EMBL/GenBank/DDBJ whole genome shotgun (WGS) entry which is preliminary data.</text>
</comment>
<feature type="transmembrane region" description="Helical" evidence="1">
    <location>
        <begin position="6"/>
        <end position="30"/>
    </location>
</feature>
<dbReference type="InterPro" id="IPR045728">
    <property type="entry name" value="DUF6082"/>
</dbReference>
<keyword evidence="3" id="KW-1185">Reference proteome</keyword>
<accession>A0A8J3Q9W7</accession>
<dbReference type="AlphaFoldDB" id="A0A8J3Q9W7"/>
<evidence type="ECO:0000313" key="3">
    <source>
        <dbReference type="Proteomes" id="UP000612899"/>
    </source>
</evidence>
<name>A0A8J3Q9W7_9ACTN</name>
<protein>
    <submittedName>
        <fullName evidence="2">Uncharacterized protein</fullName>
    </submittedName>
</protein>
<dbReference type="EMBL" id="BONY01000029">
    <property type="protein sequence ID" value="GIH06630.1"/>
    <property type="molecule type" value="Genomic_DNA"/>
</dbReference>
<evidence type="ECO:0000256" key="1">
    <source>
        <dbReference type="SAM" id="Phobius"/>
    </source>
</evidence>
<dbReference type="RefSeq" id="WP_203910445.1">
    <property type="nucleotide sequence ID" value="NZ_BONY01000029.1"/>
</dbReference>
<sequence>MNTVDRITIAIGAVSAMVSALALVGIAFALRLQVRQTRISQRHTLHGLHIEVMRLHLENPLFRPVWGPVSAPVETEQWVRNVYRNIVFMYFQTLYILETISDDGVRLQVRSLLRSPEAQDWWRAARPFYKADALTKAQRRFYVLVEEEWERATASGSGEVEGFGGG</sequence>
<gene>
    <name evidence="2" type="ORF">Rhe02_46970</name>
</gene>
<keyword evidence="1" id="KW-1133">Transmembrane helix</keyword>